<reference evidence="1 2" key="1">
    <citation type="submission" date="2020-02" db="EMBL/GenBank/DDBJ databases">
        <title>Draft genome sequence of Haematococcus lacustris strain NIES-144.</title>
        <authorList>
            <person name="Morimoto D."/>
            <person name="Nakagawa S."/>
            <person name="Yoshida T."/>
            <person name="Sawayama S."/>
        </authorList>
    </citation>
    <scope>NUCLEOTIDE SEQUENCE [LARGE SCALE GENOMIC DNA]</scope>
    <source>
        <strain evidence="1 2">NIES-144</strain>
    </source>
</reference>
<evidence type="ECO:0000313" key="1">
    <source>
        <dbReference type="EMBL" id="GFH16756.1"/>
    </source>
</evidence>
<dbReference type="AlphaFoldDB" id="A0A699ZC30"/>
<keyword evidence="2" id="KW-1185">Reference proteome</keyword>
<organism evidence="1 2">
    <name type="scientific">Haematococcus lacustris</name>
    <name type="common">Green alga</name>
    <name type="synonym">Haematococcus pluvialis</name>
    <dbReference type="NCBI Taxonomy" id="44745"/>
    <lineage>
        <taxon>Eukaryota</taxon>
        <taxon>Viridiplantae</taxon>
        <taxon>Chlorophyta</taxon>
        <taxon>core chlorophytes</taxon>
        <taxon>Chlorophyceae</taxon>
        <taxon>CS clade</taxon>
        <taxon>Chlamydomonadales</taxon>
        <taxon>Haematococcaceae</taxon>
        <taxon>Haematococcus</taxon>
    </lineage>
</organism>
<protein>
    <submittedName>
        <fullName evidence="1">Uncharacterized protein</fullName>
    </submittedName>
</protein>
<dbReference type="Proteomes" id="UP000485058">
    <property type="component" value="Unassembled WGS sequence"/>
</dbReference>
<comment type="caution">
    <text evidence="1">The sequence shown here is derived from an EMBL/GenBank/DDBJ whole genome shotgun (WGS) entry which is preliminary data.</text>
</comment>
<dbReference type="EMBL" id="BLLF01001047">
    <property type="protein sequence ID" value="GFH16756.1"/>
    <property type="molecule type" value="Genomic_DNA"/>
</dbReference>
<proteinExistence type="predicted"/>
<sequence>MAGLQCRAWTARVTFMGYMPNTRFAASQVKQQQHNHECVSHGACEIKQLLNPTALMLHQNKARVGIEPGCELIIVKATDSVPNSHFSSAFWIVLSCSWLLLQLAPPLAQQGLVGCVSTMCGTIPFWAPHQLFLSYYTLHTTSACYASLNSRTLHANDSLGNLANWDHSPPAIYSLASGLQAMACTHEAVAIVLSRAHTTKGGENVKPREDL</sequence>
<evidence type="ECO:0000313" key="2">
    <source>
        <dbReference type="Proteomes" id="UP000485058"/>
    </source>
</evidence>
<accession>A0A699ZC30</accession>
<name>A0A699ZC30_HAELA</name>
<gene>
    <name evidence="1" type="ORF">HaLaN_13243</name>
</gene>